<dbReference type="InterPro" id="IPR013321">
    <property type="entry name" value="Arc_rbn_hlx_hlx"/>
</dbReference>
<name>A0A0N1N4S0_9PROT</name>
<evidence type="ECO:0008006" key="4">
    <source>
        <dbReference type="Google" id="ProtNLM"/>
    </source>
</evidence>
<reference evidence="2 3" key="1">
    <citation type="submission" date="2015-07" db="EMBL/GenBank/DDBJ databases">
        <title>Draft Genome Sequence of Komagataeibacter intermedius Strain AF2, Isolated from Kombucha Tea.</title>
        <authorList>
            <person name="Santos R.A."/>
            <person name="Berretta A.A."/>
            <person name="Barud H.S."/>
            <person name="Ribeiro S.J."/>
            <person name="Gonzalez-Garcia L.N."/>
            <person name="Zucchi T.D."/>
            <person name="Goldman G.H."/>
            <person name="Riano-Pachon D.M."/>
        </authorList>
    </citation>
    <scope>NUCLEOTIDE SEQUENCE [LARGE SCALE GENOMIC DNA]</scope>
    <source>
        <strain evidence="2 3">AF2</strain>
    </source>
</reference>
<sequence length="185" mass="20618">MSGRHGRIEGARLHFRLPPDLKRWLEDRAAGRVRTMASELVTILEETRSDEKAKRAVARQSLVPQHASAKRMDADIGSPSMANQTSPAPALSHAEIDFGEAIQNLSREKLIALADDQCSKLCLMWENVLELLALNLDDRRVYEIAQDMAETLNDNSVEHEVFYGGKARERLLSLFPALRGEGNAA</sequence>
<evidence type="ECO:0000313" key="2">
    <source>
        <dbReference type="EMBL" id="KPH88877.1"/>
    </source>
</evidence>
<dbReference type="GO" id="GO:0006355">
    <property type="term" value="P:regulation of DNA-templated transcription"/>
    <property type="evidence" value="ECO:0007669"/>
    <property type="project" value="InterPro"/>
</dbReference>
<dbReference type="RefSeq" id="WP_141654686.1">
    <property type="nucleotide sequence ID" value="NZ_JUFX02000001.1"/>
</dbReference>
<dbReference type="AlphaFoldDB" id="A0A0N1N4S0"/>
<comment type="caution">
    <text evidence="2">The sequence shown here is derived from an EMBL/GenBank/DDBJ whole genome shotgun (WGS) entry which is preliminary data.</text>
</comment>
<protein>
    <recommendedName>
        <fullName evidence="4">Arc-like DNA binding domain-containing protein</fullName>
    </recommendedName>
</protein>
<dbReference type="Gene3D" id="1.10.1220.10">
    <property type="entry name" value="Met repressor-like"/>
    <property type="match status" value="1"/>
</dbReference>
<dbReference type="InterPro" id="IPR010985">
    <property type="entry name" value="Ribbon_hlx_hlx"/>
</dbReference>
<gene>
    <name evidence="2" type="ORF">GLUCOINTEAF2_0200006</name>
</gene>
<feature type="region of interest" description="Disordered" evidence="1">
    <location>
        <begin position="55"/>
        <end position="89"/>
    </location>
</feature>
<dbReference type="EMBL" id="JUFX02000001">
    <property type="protein sequence ID" value="KPH88877.1"/>
    <property type="molecule type" value="Genomic_DNA"/>
</dbReference>
<proteinExistence type="predicted"/>
<accession>A0A0N1N4S0</accession>
<evidence type="ECO:0000256" key="1">
    <source>
        <dbReference type="SAM" id="MobiDB-lite"/>
    </source>
</evidence>
<organism evidence="2 3">
    <name type="scientific">Komagataeibacter intermedius AF2</name>
    <dbReference type="NCBI Taxonomy" id="1458464"/>
    <lineage>
        <taxon>Bacteria</taxon>
        <taxon>Pseudomonadati</taxon>
        <taxon>Pseudomonadota</taxon>
        <taxon>Alphaproteobacteria</taxon>
        <taxon>Acetobacterales</taxon>
        <taxon>Acetobacteraceae</taxon>
        <taxon>Komagataeibacter</taxon>
    </lineage>
</organism>
<dbReference type="OrthoDB" id="7280330at2"/>
<dbReference type="Proteomes" id="UP000031553">
    <property type="component" value="Unassembled WGS sequence"/>
</dbReference>
<evidence type="ECO:0000313" key="3">
    <source>
        <dbReference type="Proteomes" id="UP000031553"/>
    </source>
</evidence>
<dbReference type="SUPFAM" id="SSF47598">
    <property type="entry name" value="Ribbon-helix-helix"/>
    <property type="match status" value="1"/>
</dbReference>